<keyword evidence="1" id="KW-0472">Membrane</keyword>
<gene>
    <name evidence="2" type="ORF">V2J18_11690</name>
</gene>
<keyword evidence="1" id="KW-1133">Transmembrane helix</keyword>
<dbReference type="RefSeq" id="WP_336131871.1">
    <property type="nucleotide sequence ID" value="NZ_JBANDL010000002.1"/>
</dbReference>
<evidence type="ECO:0000313" key="3">
    <source>
        <dbReference type="Proteomes" id="UP001387215"/>
    </source>
</evidence>
<evidence type="ECO:0000313" key="2">
    <source>
        <dbReference type="EMBL" id="MEI2455341.1"/>
    </source>
</evidence>
<accession>A0ABU8D2T7</accession>
<sequence length="71" mass="7584">MEEQPAQFLVQYCKAADYNAATGECAAPFYGPASSFPPALDVVEGIQVSAVIIGAWAIGFYIKQARRTANV</sequence>
<dbReference type="EMBL" id="JBANDL010000002">
    <property type="protein sequence ID" value="MEI2455341.1"/>
    <property type="molecule type" value="Genomic_DNA"/>
</dbReference>
<keyword evidence="1" id="KW-0812">Transmembrane</keyword>
<reference evidence="2 3" key="1">
    <citation type="submission" date="2024-02" db="EMBL/GenBank/DDBJ databases">
        <title>Lysobacter Genome Sequencing and Mining.</title>
        <authorList>
            <person name="Bierman J."/>
            <person name="Walker M.C."/>
        </authorList>
    </citation>
    <scope>NUCLEOTIDE SEQUENCE [LARGE SCALE GENOMIC DNA]</scope>
    <source>
        <strain evidence="2 3">PB6250</strain>
    </source>
</reference>
<protein>
    <submittedName>
        <fullName evidence="2">Uncharacterized protein</fullName>
    </submittedName>
</protein>
<evidence type="ECO:0000256" key="1">
    <source>
        <dbReference type="SAM" id="Phobius"/>
    </source>
</evidence>
<dbReference type="Proteomes" id="UP001387215">
    <property type="component" value="Unassembled WGS sequence"/>
</dbReference>
<name>A0ABU8D2T7_9GAMM</name>
<feature type="transmembrane region" description="Helical" evidence="1">
    <location>
        <begin position="45"/>
        <end position="62"/>
    </location>
</feature>
<organism evidence="2 3">
    <name type="scientific">Lysobacter firmicutimachus</name>
    <dbReference type="NCBI Taxonomy" id="1792846"/>
    <lineage>
        <taxon>Bacteria</taxon>
        <taxon>Pseudomonadati</taxon>
        <taxon>Pseudomonadota</taxon>
        <taxon>Gammaproteobacteria</taxon>
        <taxon>Lysobacterales</taxon>
        <taxon>Lysobacteraceae</taxon>
        <taxon>Lysobacter</taxon>
    </lineage>
</organism>
<keyword evidence="3" id="KW-1185">Reference proteome</keyword>
<proteinExistence type="predicted"/>
<comment type="caution">
    <text evidence="2">The sequence shown here is derived from an EMBL/GenBank/DDBJ whole genome shotgun (WGS) entry which is preliminary data.</text>
</comment>